<evidence type="ECO:0000256" key="1">
    <source>
        <dbReference type="SAM" id="Phobius"/>
    </source>
</evidence>
<dbReference type="EMBL" id="BSDS01000002">
    <property type="protein sequence ID" value="GLI39835.1"/>
    <property type="molecule type" value="Genomic_DNA"/>
</dbReference>
<organism evidence="2 3">
    <name type="scientific">Geobacter hydrogenophilus</name>
    <dbReference type="NCBI Taxonomy" id="40983"/>
    <lineage>
        <taxon>Bacteria</taxon>
        <taxon>Pseudomonadati</taxon>
        <taxon>Thermodesulfobacteriota</taxon>
        <taxon>Desulfuromonadia</taxon>
        <taxon>Geobacterales</taxon>
        <taxon>Geobacteraceae</taxon>
        <taxon>Geobacter</taxon>
    </lineage>
</organism>
<feature type="transmembrane region" description="Helical" evidence="1">
    <location>
        <begin position="6"/>
        <end position="24"/>
    </location>
</feature>
<sequence length="138" mass="15294">MSVEIILAGIVGFLTGSVVTFFAFKSKTKETRNDSLSVITYPYKEVHGENGWFSDDRSAVVGYKFQLLVNGIPCFEPHKIPVETFSKKEVNTERIEQASNQVVNMIEKIASMHPAIAALKSVPELTDKAMKIVSKANN</sequence>
<evidence type="ECO:0000313" key="2">
    <source>
        <dbReference type="EMBL" id="GLI39835.1"/>
    </source>
</evidence>
<dbReference type="RefSeq" id="WP_214184666.1">
    <property type="nucleotide sequence ID" value="NZ_BSDS01000002.1"/>
</dbReference>
<keyword evidence="3" id="KW-1185">Reference proteome</keyword>
<proteinExistence type="predicted"/>
<name>A0A9W6G3P9_9BACT</name>
<protein>
    <submittedName>
        <fullName evidence="2">Uncharacterized protein</fullName>
    </submittedName>
</protein>
<accession>A0A9W6G3P9</accession>
<keyword evidence="1" id="KW-0812">Transmembrane</keyword>
<keyword evidence="1" id="KW-0472">Membrane</keyword>
<reference evidence="2" key="1">
    <citation type="submission" date="2022-12" db="EMBL/GenBank/DDBJ databases">
        <title>Reference genome sequencing for broad-spectrum identification of bacterial and archaeal isolates by mass spectrometry.</title>
        <authorList>
            <person name="Sekiguchi Y."/>
            <person name="Tourlousse D.M."/>
        </authorList>
    </citation>
    <scope>NUCLEOTIDE SEQUENCE</scope>
    <source>
        <strain evidence="2">H2</strain>
    </source>
</reference>
<dbReference type="AlphaFoldDB" id="A0A9W6G3P9"/>
<comment type="caution">
    <text evidence="2">The sequence shown here is derived from an EMBL/GenBank/DDBJ whole genome shotgun (WGS) entry which is preliminary data.</text>
</comment>
<keyword evidence="1" id="KW-1133">Transmembrane helix</keyword>
<dbReference type="Proteomes" id="UP001144352">
    <property type="component" value="Unassembled WGS sequence"/>
</dbReference>
<gene>
    <name evidence="2" type="ORF">GHYDROH2_33360</name>
</gene>
<evidence type="ECO:0000313" key="3">
    <source>
        <dbReference type="Proteomes" id="UP001144352"/>
    </source>
</evidence>